<dbReference type="AlphaFoldDB" id="A0A2S7WA57"/>
<dbReference type="EMBL" id="MSCL01000001">
    <property type="protein sequence ID" value="PQJ74524.1"/>
    <property type="molecule type" value="Genomic_DNA"/>
</dbReference>
<protein>
    <submittedName>
        <fullName evidence="2">Uncharacterized protein</fullName>
    </submittedName>
</protein>
<sequence length="516" mass="59701">MKRIIFFLGLFLISSFTTKLYSQSDEVKNRYYRITSAAKEFEVDLNAFPPSPSKTTARAISDSASSLYVAVNNLLSTLEYESNTSVNSAELRKAYQDFRSKIQLIDLDRLVDLADLLVDANCFTNVKLCNFVFRHKDVIREYNKTYINGINNAQQAYSLVKREFENDKLDRMSKQINTNQKQTVQKKVNDDFNDFDEFEDIDNTSKKNSSNNLTNGKSITMRYSNGTKYIGEFKNNQRSGIGKLFDTDGKIIYEGEWLNDTQHGKGKRYFKSGDVYEGEFKNGKYHGRGVYQKYNGFKYEGQFQNDQFNGYGSIFYTNKTKYEGGFKNNKAHESGTYTNKYGILFNGNWRNGELYGKKFEYLDQIKKSNSRFSSLLNFRRKFNYADKRFDFQSIDFNKEAPTFEELDYANLTFNAEGYIDIPFVLTKDLSPNSTFFLMIINSSTWSVLDSNKKSIVKSYINLKDENDNIIAITQSNDNLSIPITKKGTYYIRLFNKSGNMSEHLSLFFVGEALNVK</sequence>
<proteinExistence type="predicted"/>
<dbReference type="InterPro" id="IPR003409">
    <property type="entry name" value="MORN"/>
</dbReference>
<dbReference type="RefSeq" id="WP_105045672.1">
    <property type="nucleotide sequence ID" value="NZ_CP150662.1"/>
</dbReference>
<keyword evidence="1" id="KW-0677">Repeat</keyword>
<evidence type="ECO:0000313" key="2">
    <source>
        <dbReference type="EMBL" id="PQJ74524.1"/>
    </source>
</evidence>
<dbReference type="SMART" id="SM00698">
    <property type="entry name" value="MORN"/>
    <property type="match status" value="5"/>
</dbReference>
<dbReference type="SUPFAM" id="SSF82185">
    <property type="entry name" value="Histone H3 K4-specific methyltransferase SET7/9 N-terminal domain"/>
    <property type="match status" value="2"/>
</dbReference>
<comment type="caution">
    <text evidence="2">The sequence shown here is derived from an EMBL/GenBank/DDBJ whole genome shotgun (WGS) entry which is preliminary data.</text>
</comment>
<keyword evidence="3" id="KW-1185">Reference proteome</keyword>
<dbReference type="PANTHER" id="PTHR43215:SF14">
    <property type="entry name" value="RADIAL SPOKE HEAD 1 HOMOLOG"/>
    <property type="match status" value="1"/>
</dbReference>
<dbReference type="Proteomes" id="UP000237608">
    <property type="component" value="Unassembled WGS sequence"/>
</dbReference>
<reference evidence="2 3" key="1">
    <citation type="submission" date="2016-12" db="EMBL/GenBank/DDBJ databases">
        <title>Trade-off between light-utilization and light-protection in marine flavobacteria.</title>
        <authorList>
            <person name="Kumagai Y."/>
            <person name="Yoshizawa S."/>
            <person name="Kogure K."/>
            <person name="Iwasaki W."/>
        </authorList>
    </citation>
    <scope>NUCLEOTIDE SEQUENCE [LARGE SCALE GENOMIC DNA]</scope>
    <source>
        <strain evidence="2 3">KCTC 22729</strain>
    </source>
</reference>
<evidence type="ECO:0000256" key="1">
    <source>
        <dbReference type="ARBA" id="ARBA00022737"/>
    </source>
</evidence>
<dbReference type="Gene3D" id="2.20.110.10">
    <property type="entry name" value="Histone H3 K4-specific methyltransferase SET7/9 N-terminal domain"/>
    <property type="match status" value="3"/>
</dbReference>
<organism evidence="2 3">
    <name type="scientific">Polaribacter gangjinensis</name>
    <dbReference type="NCBI Taxonomy" id="574710"/>
    <lineage>
        <taxon>Bacteria</taxon>
        <taxon>Pseudomonadati</taxon>
        <taxon>Bacteroidota</taxon>
        <taxon>Flavobacteriia</taxon>
        <taxon>Flavobacteriales</taxon>
        <taxon>Flavobacteriaceae</taxon>
    </lineage>
</organism>
<dbReference type="GO" id="GO:0005829">
    <property type="term" value="C:cytosol"/>
    <property type="evidence" value="ECO:0007669"/>
    <property type="project" value="TreeGrafter"/>
</dbReference>
<name>A0A2S7WA57_9FLAO</name>
<accession>A0A2S7WA57</accession>
<dbReference type="OrthoDB" id="977972at2"/>
<evidence type="ECO:0000313" key="3">
    <source>
        <dbReference type="Proteomes" id="UP000237608"/>
    </source>
</evidence>
<dbReference type="PANTHER" id="PTHR43215">
    <property type="entry name" value="RADIAL SPOKE HEAD 1 HOMOLOG"/>
    <property type="match status" value="1"/>
</dbReference>
<gene>
    <name evidence="2" type="ORF">BTO13_04280</name>
</gene>
<dbReference type="Pfam" id="PF02493">
    <property type="entry name" value="MORN"/>
    <property type="match status" value="5"/>
</dbReference>